<dbReference type="SUPFAM" id="SSF103088">
    <property type="entry name" value="OmpA-like"/>
    <property type="match status" value="1"/>
</dbReference>
<evidence type="ECO:0000313" key="4">
    <source>
        <dbReference type="EMBL" id="KEY91191.1"/>
    </source>
</evidence>
<comment type="caution">
    <text evidence="4">The sequence shown here is derived from an EMBL/GenBank/DDBJ whole genome shotgun (WGS) entry which is preliminary data.</text>
</comment>
<keyword evidence="4" id="KW-0969">Cilium</keyword>
<proteinExistence type="predicted"/>
<dbReference type="PROSITE" id="PS51123">
    <property type="entry name" value="OMPA_2"/>
    <property type="match status" value="1"/>
</dbReference>
<keyword evidence="4" id="KW-0282">Flagellum</keyword>
<dbReference type="InterPro" id="IPR006665">
    <property type="entry name" value="OmpA-like"/>
</dbReference>
<evidence type="ECO:0000256" key="1">
    <source>
        <dbReference type="PROSITE-ProRule" id="PRU00473"/>
    </source>
</evidence>
<dbReference type="Pfam" id="PF00691">
    <property type="entry name" value="OmpA"/>
    <property type="match status" value="1"/>
</dbReference>
<feature type="signal peptide" evidence="2">
    <location>
        <begin position="1"/>
        <end position="21"/>
    </location>
</feature>
<dbReference type="GO" id="GO:0016020">
    <property type="term" value="C:membrane"/>
    <property type="evidence" value="ECO:0007669"/>
    <property type="project" value="UniProtKB-UniRule"/>
</dbReference>
<evidence type="ECO:0000256" key="2">
    <source>
        <dbReference type="SAM" id="SignalP"/>
    </source>
</evidence>
<dbReference type="Pfam" id="PF18393">
    <property type="entry name" value="MotY_N"/>
    <property type="match status" value="1"/>
</dbReference>
<feature type="domain" description="OmpA-like" evidence="3">
    <location>
        <begin position="174"/>
        <end position="290"/>
    </location>
</feature>
<feature type="chain" id="PRO_5001773302" evidence="2">
    <location>
        <begin position="22"/>
        <end position="290"/>
    </location>
</feature>
<dbReference type="InterPro" id="IPR050330">
    <property type="entry name" value="Bact_OuterMem_StrucFunc"/>
</dbReference>
<keyword evidence="1" id="KW-0472">Membrane</keyword>
<dbReference type="NCBIfam" id="NF047620">
    <property type="entry name" value="FlgprotMotYVib"/>
    <property type="match status" value="1"/>
</dbReference>
<dbReference type="eggNOG" id="COG2885">
    <property type="taxonomic scope" value="Bacteria"/>
</dbReference>
<dbReference type="PANTHER" id="PTHR30329:SF17">
    <property type="entry name" value="LIPOPROTEIN YFIB-RELATED"/>
    <property type="match status" value="1"/>
</dbReference>
<dbReference type="InterPro" id="IPR041544">
    <property type="entry name" value="MotY_N"/>
</dbReference>
<dbReference type="PRINTS" id="PR01023">
    <property type="entry name" value="NAFLGMOTY"/>
</dbReference>
<organism evidence="4 5">
    <name type="scientific">Candidatus Photodesmus blepharonis</name>
    <dbReference type="NCBI Taxonomy" id="1179155"/>
    <lineage>
        <taxon>Bacteria</taxon>
        <taxon>Pseudomonadati</taxon>
        <taxon>Pseudomonadota</taxon>
        <taxon>Gammaproteobacteria</taxon>
        <taxon>Vibrionales</taxon>
        <taxon>Vibrionaceae</taxon>
        <taxon>Candidatus Photodesmus</taxon>
    </lineage>
</organism>
<keyword evidence="5" id="KW-1185">Reference proteome</keyword>
<dbReference type="EMBL" id="JGVK01000027">
    <property type="protein sequence ID" value="KEY91191.1"/>
    <property type="molecule type" value="Genomic_DNA"/>
</dbReference>
<dbReference type="Gene3D" id="2.60.40.2540">
    <property type="match status" value="1"/>
</dbReference>
<reference evidence="4 5" key="1">
    <citation type="submission" date="2014-03" db="EMBL/GenBank/DDBJ databases">
        <title>Selection and divergence in the genomes of co-occurring obligate luminous symbionts with specific hosts.</title>
        <authorList>
            <person name="Hendry T.A."/>
            <person name="de Wet J.R."/>
            <person name="Dunlap P.V."/>
        </authorList>
    </citation>
    <scope>NUCLEOTIDE SEQUENCE [LARGE SCALE GENOMIC DNA]</scope>
    <source>
        <strain evidence="4 5">Ppalp.1</strain>
    </source>
</reference>
<name>A0A084CN12_9GAMM</name>
<dbReference type="STRING" id="1179155.CF67_04214"/>
<keyword evidence="4" id="KW-0966">Cell projection</keyword>
<dbReference type="Gene3D" id="3.30.1330.60">
    <property type="entry name" value="OmpA-like domain"/>
    <property type="match status" value="1"/>
</dbReference>
<evidence type="ECO:0000259" key="3">
    <source>
        <dbReference type="PROSITE" id="PS51123"/>
    </source>
</evidence>
<evidence type="ECO:0000313" key="5">
    <source>
        <dbReference type="Proteomes" id="UP000053784"/>
    </source>
</evidence>
<protein>
    <submittedName>
        <fullName evidence="4">Sodium-type flagellar protein</fullName>
    </submittedName>
</protein>
<dbReference type="InterPro" id="IPR036737">
    <property type="entry name" value="OmpA-like_sf"/>
</dbReference>
<dbReference type="RefSeq" id="WP_034414670.1">
    <property type="nucleotide sequence ID" value="NZ_JGVK01000027.1"/>
</dbReference>
<dbReference type="AlphaFoldDB" id="A0A084CN12"/>
<sequence length="290" mass="33543">MKKVLVSNLLISLLSFQNIQAVEGRYVSSPLESQWNVVTNTPLECRLVHSIPNYGSAEFSSQASKKINLNFELKMRKPTRQISDVSLVSIPPYWRPGEAAEHIVNIKFFKQFDGYIGGETAWRILSELEDGRFPTFIYKDWESSNRSAEVALSSVLFQKEYYLFNTCIANLLPYSFEDISFTILHYNRNTLQLNEDSEKRLLRIEEYIRYSKDIDLVLISAYTDGVDRKNESQHLSEVRTKMLEEHFKSLGLPEDRIQAQTYGRRRPIADNSSPLGKNQNRRVVISLSKT</sequence>
<keyword evidence="2" id="KW-0732">Signal</keyword>
<accession>A0A084CN12</accession>
<dbReference type="PANTHER" id="PTHR30329">
    <property type="entry name" value="STATOR ELEMENT OF FLAGELLAR MOTOR COMPLEX"/>
    <property type="match status" value="1"/>
</dbReference>
<dbReference type="CDD" id="cd07185">
    <property type="entry name" value="OmpA_C-like"/>
    <property type="match status" value="1"/>
</dbReference>
<dbReference type="OrthoDB" id="6905929at2"/>
<gene>
    <name evidence="4" type="primary">motY</name>
    <name evidence="4" type="ORF">CF67_04214</name>
</gene>
<dbReference type="Proteomes" id="UP000053784">
    <property type="component" value="Unassembled WGS sequence"/>
</dbReference>